<gene>
    <name evidence="1" type="ORF">BACCIP111883_02308</name>
</gene>
<dbReference type="EMBL" id="CAKJTJ010000011">
    <property type="protein sequence ID" value="CAG9621535.1"/>
    <property type="molecule type" value="Genomic_DNA"/>
</dbReference>
<accession>A0ABN8AFA4</accession>
<reference evidence="1 2" key="1">
    <citation type="submission" date="2021-10" db="EMBL/GenBank/DDBJ databases">
        <authorList>
            <person name="Criscuolo A."/>
        </authorList>
    </citation>
    <scope>NUCLEOTIDE SEQUENCE [LARGE SCALE GENOMIC DNA]</scope>
    <source>
        <strain evidence="2">CIP 111883</strain>
    </source>
</reference>
<protein>
    <submittedName>
        <fullName evidence="1">Uncharacterized protein</fullName>
    </submittedName>
</protein>
<evidence type="ECO:0000313" key="2">
    <source>
        <dbReference type="Proteomes" id="UP000789833"/>
    </source>
</evidence>
<name>A0ABN8AFA4_9BACI</name>
<sequence>MLIVHSHQVNLSSNQHDYISSHAKEFNRLVSSKELGLSYLLKQFESKEQNSLKEYIMATVCVEILGNENKGKEWSTGREWYMDYKKTTT</sequence>
<dbReference type="Proteomes" id="UP000789833">
    <property type="component" value="Unassembled WGS sequence"/>
</dbReference>
<comment type="caution">
    <text evidence="1">The sequence shown here is derived from an EMBL/GenBank/DDBJ whole genome shotgun (WGS) entry which is preliminary data.</text>
</comment>
<keyword evidence="2" id="KW-1185">Reference proteome</keyword>
<evidence type="ECO:0000313" key="1">
    <source>
        <dbReference type="EMBL" id="CAG9621535.1"/>
    </source>
</evidence>
<proteinExistence type="predicted"/>
<organism evidence="1 2">
    <name type="scientific">Sutcliffiella rhizosphaerae</name>
    <dbReference type="NCBI Taxonomy" id="2880967"/>
    <lineage>
        <taxon>Bacteria</taxon>
        <taxon>Bacillati</taxon>
        <taxon>Bacillota</taxon>
        <taxon>Bacilli</taxon>
        <taxon>Bacillales</taxon>
        <taxon>Bacillaceae</taxon>
        <taxon>Sutcliffiella</taxon>
    </lineage>
</organism>